<dbReference type="AlphaFoldDB" id="A0AAD8VRY5"/>
<protein>
    <submittedName>
        <fullName evidence="5">Uncharacterized protein</fullName>
    </submittedName>
</protein>
<dbReference type="Pfam" id="PF00651">
    <property type="entry name" value="BTB"/>
    <property type="match status" value="1"/>
</dbReference>
<comment type="caution">
    <text evidence="5">The sequence shown here is derived from an EMBL/GenBank/DDBJ whole genome shotgun (WGS) entry which is preliminary data.</text>
</comment>
<dbReference type="PROSITE" id="PS50144">
    <property type="entry name" value="MATH"/>
    <property type="match status" value="1"/>
</dbReference>
<evidence type="ECO:0000259" key="3">
    <source>
        <dbReference type="PROSITE" id="PS50097"/>
    </source>
</evidence>
<evidence type="ECO:0000313" key="6">
    <source>
        <dbReference type="Proteomes" id="UP001231189"/>
    </source>
</evidence>
<feature type="domain" description="BTB" evidence="3">
    <location>
        <begin position="183"/>
        <end position="250"/>
    </location>
</feature>
<evidence type="ECO:0000256" key="2">
    <source>
        <dbReference type="ARBA" id="ARBA00010846"/>
    </source>
</evidence>
<feature type="domain" description="MATH" evidence="4">
    <location>
        <begin position="14"/>
        <end position="145"/>
    </location>
</feature>
<dbReference type="PROSITE" id="PS50097">
    <property type="entry name" value="BTB"/>
    <property type="match status" value="1"/>
</dbReference>
<dbReference type="PANTHER" id="PTHR26379:SF524">
    <property type="entry name" value="MATH DOMAIN-CONTAINING PROTEIN"/>
    <property type="match status" value="1"/>
</dbReference>
<organism evidence="5 6">
    <name type="scientific">Lolium multiflorum</name>
    <name type="common">Italian ryegrass</name>
    <name type="synonym">Lolium perenne subsp. multiflorum</name>
    <dbReference type="NCBI Taxonomy" id="4521"/>
    <lineage>
        <taxon>Eukaryota</taxon>
        <taxon>Viridiplantae</taxon>
        <taxon>Streptophyta</taxon>
        <taxon>Embryophyta</taxon>
        <taxon>Tracheophyta</taxon>
        <taxon>Spermatophyta</taxon>
        <taxon>Magnoliopsida</taxon>
        <taxon>Liliopsida</taxon>
        <taxon>Poales</taxon>
        <taxon>Poaceae</taxon>
        <taxon>BOP clade</taxon>
        <taxon>Pooideae</taxon>
        <taxon>Poodae</taxon>
        <taxon>Poeae</taxon>
        <taxon>Poeae Chloroplast Group 2 (Poeae type)</taxon>
        <taxon>Loliodinae</taxon>
        <taxon>Loliinae</taxon>
        <taxon>Lolium</taxon>
    </lineage>
</organism>
<dbReference type="PANTHER" id="PTHR26379">
    <property type="entry name" value="BTB/POZ AND MATH DOMAIN-CONTAINING PROTEIN 1"/>
    <property type="match status" value="1"/>
</dbReference>
<dbReference type="InterPro" id="IPR000210">
    <property type="entry name" value="BTB/POZ_dom"/>
</dbReference>
<dbReference type="InterPro" id="IPR008974">
    <property type="entry name" value="TRAF-like"/>
</dbReference>
<comment type="similarity">
    <text evidence="2">Belongs to the Tdpoz family.</text>
</comment>
<proteinExistence type="inferred from homology"/>
<evidence type="ECO:0000256" key="1">
    <source>
        <dbReference type="ARBA" id="ARBA00004906"/>
    </source>
</evidence>
<dbReference type="SUPFAM" id="SSF54695">
    <property type="entry name" value="POZ domain"/>
    <property type="match status" value="1"/>
</dbReference>
<sequence>MLTGKTSSMVAVYSGEHLFRVTGHSKITGDNAFVMSDTFRVGGHDWAIQYYPNGDTRIVDGQFASVFLLLTSACESEITASYSLCLQDPATPATGDKYKFSITHVVPPSTAEQFKGWGSTRFVSRADLAASGCLKDDCLVIKATLDVSKLIDESKGDLGNIIVVPPSNLSKDLHSMLGSGLKEDLTVDVGGFRSFKAHACVLCARSPVFRAQLYNPVSAMQSTIRIEDVDARVFEALLHYMYNDCLPASMEEATQEATNMARQLLAVAHRYEVERLKLLCESKLSKALDVSLVGFALDVAEQYHCQQLKDCCLKYMAADRERLQAIMGTQGFQQLNTNHPRVVSDILAQVVAQRLGDGK</sequence>
<dbReference type="InterPro" id="IPR056423">
    <property type="entry name" value="BACK_BPM_SPOP"/>
</dbReference>
<dbReference type="EMBL" id="JAUUTY010000006">
    <property type="protein sequence ID" value="KAK1614673.1"/>
    <property type="molecule type" value="Genomic_DNA"/>
</dbReference>
<dbReference type="CDD" id="cd00121">
    <property type="entry name" value="MATH"/>
    <property type="match status" value="1"/>
</dbReference>
<dbReference type="SUPFAM" id="SSF49599">
    <property type="entry name" value="TRAF domain-like"/>
    <property type="match status" value="1"/>
</dbReference>
<dbReference type="InterPro" id="IPR011333">
    <property type="entry name" value="SKP1/BTB/POZ_sf"/>
</dbReference>
<dbReference type="GO" id="GO:0016567">
    <property type="term" value="P:protein ubiquitination"/>
    <property type="evidence" value="ECO:0007669"/>
    <property type="project" value="InterPro"/>
</dbReference>
<dbReference type="Gene3D" id="2.60.210.10">
    <property type="entry name" value="Apoptosis, Tumor Necrosis Factor Receptor Associated Protein 2, Chain A"/>
    <property type="match status" value="1"/>
</dbReference>
<dbReference type="Proteomes" id="UP001231189">
    <property type="component" value="Unassembled WGS sequence"/>
</dbReference>
<dbReference type="InterPro" id="IPR002083">
    <property type="entry name" value="MATH/TRAF_dom"/>
</dbReference>
<dbReference type="InterPro" id="IPR045005">
    <property type="entry name" value="BPM1-6"/>
</dbReference>
<dbReference type="SMART" id="SM00225">
    <property type="entry name" value="BTB"/>
    <property type="match status" value="1"/>
</dbReference>
<accession>A0AAD8VRY5</accession>
<dbReference type="Pfam" id="PF24570">
    <property type="entry name" value="BACK_BPM_SPOP"/>
    <property type="match status" value="1"/>
</dbReference>
<evidence type="ECO:0000313" key="5">
    <source>
        <dbReference type="EMBL" id="KAK1614673.1"/>
    </source>
</evidence>
<gene>
    <name evidence="5" type="ORF">QYE76_020190</name>
</gene>
<name>A0AAD8VRY5_LOLMU</name>
<dbReference type="Gene3D" id="3.30.710.10">
    <property type="entry name" value="Potassium Channel Kv1.1, Chain A"/>
    <property type="match status" value="1"/>
</dbReference>
<keyword evidence="6" id="KW-1185">Reference proteome</keyword>
<dbReference type="Gene3D" id="1.25.40.420">
    <property type="match status" value="1"/>
</dbReference>
<reference evidence="5" key="1">
    <citation type="submission" date="2023-07" db="EMBL/GenBank/DDBJ databases">
        <title>A chromosome-level genome assembly of Lolium multiflorum.</title>
        <authorList>
            <person name="Chen Y."/>
            <person name="Copetti D."/>
            <person name="Kolliker R."/>
            <person name="Studer B."/>
        </authorList>
    </citation>
    <scope>NUCLEOTIDE SEQUENCE</scope>
    <source>
        <strain evidence="5">02402/16</strain>
        <tissue evidence="5">Leaf</tissue>
    </source>
</reference>
<comment type="pathway">
    <text evidence="1">Protein modification; protein ubiquitination.</text>
</comment>
<dbReference type="Pfam" id="PF22486">
    <property type="entry name" value="MATH_2"/>
    <property type="match status" value="1"/>
</dbReference>
<evidence type="ECO:0000259" key="4">
    <source>
        <dbReference type="PROSITE" id="PS50144"/>
    </source>
</evidence>